<gene>
    <name evidence="3" type="primary">PTP6</name>
    <name evidence="3" type="ORF">MYCGRDRAFT_45401</name>
</gene>
<dbReference type="GeneID" id="13401082"/>
<dbReference type="eggNOG" id="ENOG502S8V4">
    <property type="taxonomic scope" value="Eukaryota"/>
</dbReference>
<evidence type="ECO:0000313" key="4">
    <source>
        <dbReference type="Proteomes" id="UP000008062"/>
    </source>
</evidence>
<dbReference type="InParanoid" id="F9XEZ5"/>
<dbReference type="PROSITE" id="PS00383">
    <property type="entry name" value="TYR_PHOSPHATASE_1"/>
    <property type="match status" value="1"/>
</dbReference>
<dbReference type="PANTHER" id="PTHR31126">
    <property type="entry name" value="TYROSINE-PROTEIN PHOSPHATASE"/>
    <property type="match status" value="1"/>
</dbReference>
<reference evidence="3 4" key="1">
    <citation type="journal article" date="2011" name="PLoS Genet.">
        <title>Finished genome of the fungal wheat pathogen Mycosphaerella graminicola reveals dispensome structure, chromosome plasticity, and stealth pathogenesis.</title>
        <authorList>
            <person name="Goodwin S.B."/>
            <person name="Ben M'barek S."/>
            <person name="Dhillon B."/>
            <person name="Wittenberg A.H.J."/>
            <person name="Crane C.F."/>
            <person name="Hane J.K."/>
            <person name="Foster A.J."/>
            <person name="Van der Lee T.A.J."/>
            <person name="Grimwood J."/>
            <person name="Aerts A."/>
            <person name="Antoniw J."/>
            <person name="Bailey A."/>
            <person name="Bluhm B."/>
            <person name="Bowler J."/>
            <person name="Bristow J."/>
            <person name="van der Burgt A."/>
            <person name="Canto-Canche B."/>
            <person name="Churchill A.C.L."/>
            <person name="Conde-Ferraez L."/>
            <person name="Cools H.J."/>
            <person name="Coutinho P.M."/>
            <person name="Csukai M."/>
            <person name="Dehal P."/>
            <person name="De Wit P."/>
            <person name="Donzelli B."/>
            <person name="van de Geest H.C."/>
            <person name="van Ham R.C.H.J."/>
            <person name="Hammond-Kosack K.E."/>
            <person name="Henrissat B."/>
            <person name="Kilian A."/>
            <person name="Kobayashi A.K."/>
            <person name="Koopmann E."/>
            <person name="Kourmpetis Y."/>
            <person name="Kuzniar A."/>
            <person name="Lindquist E."/>
            <person name="Lombard V."/>
            <person name="Maliepaard C."/>
            <person name="Martins N."/>
            <person name="Mehrabi R."/>
            <person name="Nap J.P.H."/>
            <person name="Ponomarenko A."/>
            <person name="Rudd J.J."/>
            <person name="Salamov A."/>
            <person name="Schmutz J."/>
            <person name="Schouten H.J."/>
            <person name="Shapiro H."/>
            <person name="Stergiopoulos I."/>
            <person name="Torriani S.F.F."/>
            <person name="Tu H."/>
            <person name="de Vries R.P."/>
            <person name="Waalwijk C."/>
            <person name="Ware S.B."/>
            <person name="Wiebenga A."/>
            <person name="Zwiers L.-H."/>
            <person name="Oliver R.P."/>
            <person name="Grigoriev I.V."/>
            <person name="Kema G.H.J."/>
        </authorList>
    </citation>
    <scope>NUCLEOTIDE SEQUENCE [LARGE SCALE GENOMIC DNA]</scope>
    <source>
        <strain evidence="4">CBS 115943 / IPO323</strain>
    </source>
</reference>
<dbReference type="KEGG" id="ztr:MYCGRDRAFT_45401"/>
<dbReference type="OMA" id="LSWWDFF"/>
<dbReference type="HOGENOM" id="CLU_057546_2_0_1"/>
<dbReference type="PROSITE" id="PS50056">
    <property type="entry name" value="TYR_PHOSPHATASE_2"/>
    <property type="match status" value="1"/>
</dbReference>
<dbReference type="OrthoDB" id="9988524at2759"/>
<sequence>MQNLVWVDDLEYHREDEPCAGFEQIKASTLHGRVDLCCSSRRSSIAIKPHFLLASTSDIRPRDTPGLNLHPAVHGEHQNVSPNSEQRTPSFSRIANFRDVAISTGKTPSQALLKPGFLFRSAAPDDATPSDQRRLTDDFHIKTIIDLRTDSEHAALLAKEKKSPFPPADVPDFDIPSDGPSSTPPPSGSNNGHKIPGIKYVNVNFNGKTYSSAMFSRLSYYHRAKLIALYITGYRPQAISIIGKNVMSQRGLIGLAKDSLAHCRAEIAQVFEVLSEEGNWPVLVHCTQGKDRTGLVVLLVALLVGVGMEDVKRDYLLSREGLEGDREERVKAVREMGLTDEFAGCEEGLVEEVVTELKERYGGVEKYLEGCGVMREKQRKVKEILAA</sequence>
<feature type="domain" description="Tyrosine specific protein phosphatases" evidence="2">
    <location>
        <begin position="265"/>
        <end position="330"/>
    </location>
</feature>
<feature type="region of interest" description="Disordered" evidence="1">
    <location>
        <begin position="160"/>
        <end position="193"/>
    </location>
</feature>
<dbReference type="InterPro" id="IPR016130">
    <property type="entry name" value="Tyr_Pase_AS"/>
</dbReference>
<dbReference type="AlphaFoldDB" id="F9XEZ5"/>
<evidence type="ECO:0000256" key="1">
    <source>
        <dbReference type="SAM" id="MobiDB-lite"/>
    </source>
</evidence>
<dbReference type="SUPFAM" id="SSF52799">
    <property type="entry name" value="(Phosphotyrosine protein) phosphatases II"/>
    <property type="match status" value="1"/>
</dbReference>
<organism evidence="3 4">
    <name type="scientific">Zymoseptoria tritici (strain CBS 115943 / IPO323)</name>
    <name type="common">Speckled leaf blotch fungus</name>
    <name type="synonym">Septoria tritici</name>
    <dbReference type="NCBI Taxonomy" id="336722"/>
    <lineage>
        <taxon>Eukaryota</taxon>
        <taxon>Fungi</taxon>
        <taxon>Dikarya</taxon>
        <taxon>Ascomycota</taxon>
        <taxon>Pezizomycotina</taxon>
        <taxon>Dothideomycetes</taxon>
        <taxon>Dothideomycetidae</taxon>
        <taxon>Mycosphaerellales</taxon>
        <taxon>Mycosphaerellaceae</taxon>
        <taxon>Zymoseptoria</taxon>
    </lineage>
</organism>
<name>F9XEZ5_ZYMTI</name>
<evidence type="ECO:0000259" key="2">
    <source>
        <dbReference type="PROSITE" id="PS50056"/>
    </source>
</evidence>
<evidence type="ECO:0000313" key="3">
    <source>
        <dbReference type="EMBL" id="EGP85596.1"/>
    </source>
</evidence>
<dbReference type="Proteomes" id="UP000008062">
    <property type="component" value="Chromosome 7"/>
</dbReference>
<protein>
    <submittedName>
        <fullName evidence="3">Tyrosine protein phosphatase 6</fullName>
    </submittedName>
</protein>
<dbReference type="Gene3D" id="3.90.190.10">
    <property type="entry name" value="Protein tyrosine phosphatase superfamily"/>
    <property type="match status" value="1"/>
</dbReference>
<dbReference type="InterPro" id="IPR000387">
    <property type="entry name" value="Tyr_Pase_dom"/>
</dbReference>
<dbReference type="InterPro" id="IPR026893">
    <property type="entry name" value="Tyr/Ser_Pase_IphP-type"/>
</dbReference>
<dbReference type="GO" id="GO:0004721">
    <property type="term" value="F:phosphoprotein phosphatase activity"/>
    <property type="evidence" value="ECO:0007669"/>
    <property type="project" value="InterPro"/>
</dbReference>
<keyword evidence="4" id="KW-1185">Reference proteome</keyword>
<dbReference type="Pfam" id="PF13350">
    <property type="entry name" value="Y_phosphatase3"/>
    <property type="match status" value="1"/>
</dbReference>
<dbReference type="STRING" id="336722.F9XEZ5"/>
<proteinExistence type="predicted"/>
<dbReference type="InterPro" id="IPR029021">
    <property type="entry name" value="Prot-tyrosine_phosphatase-like"/>
</dbReference>
<dbReference type="EMBL" id="CM001202">
    <property type="protein sequence ID" value="EGP85596.1"/>
    <property type="molecule type" value="Genomic_DNA"/>
</dbReference>
<dbReference type="PANTHER" id="PTHR31126:SF10">
    <property type="entry name" value="PROTEIN PHOSPHATASE, PUTATIVE (AFU_ORTHOLOGUE AFUA_6G06650)-RELATED"/>
    <property type="match status" value="1"/>
</dbReference>
<dbReference type="RefSeq" id="XP_003850620.1">
    <property type="nucleotide sequence ID" value="XM_003850572.1"/>
</dbReference>
<accession>F9XEZ5</accession>